<evidence type="ECO:0008006" key="4">
    <source>
        <dbReference type="Google" id="ProtNLM"/>
    </source>
</evidence>
<keyword evidence="1" id="KW-0472">Membrane</keyword>
<keyword evidence="3" id="KW-1185">Reference proteome</keyword>
<sequence length="111" mass="13497">MQKNTLNLNQLKLILYLNHIINYYFYKPIIFKIQFSIPKKNKNQSNLKKKSGQTPKNKNYHINNQIFLKTQQFHRKINKNCQKQNKKYLILIIFNIKLSILIKNFLIFINN</sequence>
<feature type="transmembrane region" description="Helical" evidence="1">
    <location>
        <begin position="88"/>
        <end position="109"/>
    </location>
</feature>
<protein>
    <recommendedName>
        <fullName evidence="4">Transmembrane protein</fullName>
    </recommendedName>
</protein>
<keyword evidence="1" id="KW-1133">Transmembrane helix</keyword>
<reference evidence="2 3" key="1">
    <citation type="journal article" date="2015" name="Sci. Rep.">
        <title>Genome of the facultative scuticociliatosis pathogen Pseudocohnilembus persalinus provides insight into its virulence through horizontal gene transfer.</title>
        <authorList>
            <person name="Xiong J."/>
            <person name="Wang G."/>
            <person name="Cheng J."/>
            <person name="Tian M."/>
            <person name="Pan X."/>
            <person name="Warren A."/>
            <person name="Jiang C."/>
            <person name="Yuan D."/>
            <person name="Miao W."/>
        </authorList>
    </citation>
    <scope>NUCLEOTIDE SEQUENCE [LARGE SCALE GENOMIC DNA]</scope>
    <source>
        <strain evidence="2">36N120E</strain>
    </source>
</reference>
<proteinExistence type="predicted"/>
<accession>A0A0V0QKQ4</accession>
<dbReference type="InParanoid" id="A0A0V0QKQ4"/>
<dbReference type="AlphaFoldDB" id="A0A0V0QKQ4"/>
<organism evidence="2 3">
    <name type="scientific">Pseudocohnilembus persalinus</name>
    <name type="common">Ciliate</name>
    <dbReference type="NCBI Taxonomy" id="266149"/>
    <lineage>
        <taxon>Eukaryota</taxon>
        <taxon>Sar</taxon>
        <taxon>Alveolata</taxon>
        <taxon>Ciliophora</taxon>
        <taxon>Intramacronucleata</taxon>
        <taxon>Oligohymenophorea</taxon>
        <taxon>Scuticociliatia</taxon>
        <taxon>Philasterida</taxon>
        <taxon>Pseudocohnilembidae</taxon>
        <taxon>Pseudocohnilembus</taxon>
    </lineage>
</organism>
<dbReference type="Proteomes" id="UP000054937">
    <property type="component" value="Unassembled WGS sequence"/>
</dbReference>
<keyword evidence="1" id="KW-0812">Transmembrane</keyword>
<name>A0A0V0QKQ4_PSEPJ</name>
<evidence type="ECO:0000313" key="3">
    <source>
        <dbReference type="Proteomes" id="UP000054937"/>
    </source>
</evidence>
<evidence type="ECO:0000256" key="1">
    <source>
        <dbReference type="SAM" id="Phobius"/>
    </source>
</evidence>
<dbReference type="EMBL" id="LDAU01000153">
    <property type="protein sequence ID" value="KRX02714.1"/>
    <property type="molecule type" value="Genomic_DNA"/>
</dbReference>
<comment type="caution">
    <text evidence="2">The sequence shown here is derived from an EMBL/GenBank/DDBJ whole genome shotgun (WGS) entry which is preliminary data.</text>
</comment>
<gene>
    <name evidence="2" type="ORF">PPERSA_01831</name>
</gene>
<evidence type="ECO:0000313" key="2">
    <source>
        <dbReference type="EMBL" id="KRX02714.1"/>
    </source>
</evidence>